<evidence type="ECO:0000256" key="1">
    <source>
        <dbReference type="SAM" id="MobiDB-lite"/>
    </source>
</evidence>
<accession>A0A9W6TU11</accession>
<evidence type="ECO:0000313" key="3">
    <source>
        <dbReference type="Proteomes" id="UP001165083"/>
    </source>
</evidence>
<feature type="compositionally biased region" description="Polar residues" evidence="1">
    <location>
        <begin position="64"/>
        <end position="75"/>
    </location>
</feature>
<dbReference type="AlphaFoldDB" id="A0A9W6TU11"/>
<sequence>MAYSKSSLWAAHHFSWRRGPVGSLCNLPATPQAATPPLRPTSSTMLARSSLRLPKAAARCISSSTPARVLQQTPATSGGSSSSKTSIPPVSQGEKAWCDIYGVDYEKQIQEALQESPAAAQGSAKKVNYPTAAHLSAKAQSKADIWNVVFGEKKSA</sequence>
<gene>
    <name evidence="2" type="ORF">Plil01_000799100</name>
</gene>
<feature type="region of interest" description="Disordered" evidence="1">
    <location>
        <begin position="64"/>
        <end position="91"/>
    </location>
</feature>
<protein>
    <submittedName>
        <fullName evidence="2">Unnamed protein product</fullName>
    </submittedName>
</protein>
<feature type="compositionally biased region" description="Low complexity" evidence="1">
    <location>
        <begin position="76"/>
        <end position="86"/>
    </location>
</feature>
<proteinExistence type="predicted"/>
<dbReference type="OrthoDB" id="167347at2759"/>
<organism evidence="2 3">
    <name type="scientific">Phytophthora lilii</name>
    <dbReference type="NCBI Taxonomy" id="2077276"/>
    <lineage>
        <taxon>Eukaryota</taxon>
        <taxon>Sar</taxon>
        <taxon>Stramenopiles</taxon>
        <taxon>Oomycota</taxon>
        <taxon>Peronosporomycetes</taxon>
        <taxon>Peronosporales</taxon>
        <taxon>Peronosporaceae</taxon>
        <taxon>Phytophthora</taxon>
    </lineage>
</organism>
<comment type="caution">
    <text evidence="2">The sequence shown here is derived from an EMBL/GenBank/DDBJ whole genome shotgun (WGS) entry which is preliminary data.</text>
</comment>
<dbReference type="EMBL" id="BSXW01000379">
    <property type="protein sequence ID" value="GMF20548.1"/>
    <property type="molecule type" value="Genomic_DNA"/>
</dbReference>
<reference evidence="2" key="1">
    <citation type="submission" date="2023-04" db="EMBL/GenBank/DDBJ databases">
        <title>Phytophthora lilii NBRC 32176.</title>
        <authorList>
            <person name="Ichikawa N."/>
            <person name="Sato H."/>
            <person name="Tonouchi N."/>
        </authorList>
    </citation>
    <scope>NUCLEOTIDE SEQUENCE</scope>
    <source>
        <strain evidence="2">NBRC 32176</strain>
    </source>
</reference>
<dbReference type="Proteomes" id="UP001165083">
    <property type="component" value="Unassembled WGS sequence"/>
</dbReference>
<name>A0A9W6TU11_9STRA</name>
<evidence type="ECO:0000313" key="2">
    <source>
        <dbReference type="EMBL" id="GMF20548.1"/>
    </source>
</evidence>
<keyword evidence="3" id="KW-1185">Reference proteome</keyword>